<comment type="subunit">
    <text evidence="2">Part of the Csm effector complex that includes Cas10, Csm2, Csm3, Csm4 and Csm5.</text>
</comment>
<accession>A0ABU2H6T4</accession>
<feature type="region of interest" description="Disordered" evidence="3">
    <location>
        <begin position="40"/>
        <end position="67"/>
    </location>
</feature>
<feature type="domain" description="CRISPR type III-associated protein" evidence="4">
    <location>
        <begin position="31"/>
        <end position="227"/>
    </location>
</feature>
<evidence type="ECO:0000313" key="5">
    <source>
        <dbReference type="EMBL" id="MDS1270692.1"/>
    </source>
</evidence>
<evidence type="ECO:0000256" key="3">
    <source>
        <dbReference type="SAM" id="MobiDB-lite"/>
    </source>
</evidence>
<dbReference type="InterPro" id="IPR005537">
    <property type="entry name" value="RAMP_III_fam"/>
</dbReference>
<dbReference type="PANTHER" id="PTHR35579">
    <property type="entry name" value="CRISPR SYSTEM CMS ENDORIBONUCLEASE CSM3"/>
    <property type="match status" value="1"/>
</dbReference>
<dbReference type="EMBL" id="JAVLVT010000004">
    <property type="protein sequence ID" value="MDS1270692.1"/>
    <property type="molecule type" value="Genomic_DNA"/>
</dbReference>
<keyword evidence="6" id="KW-1185">Reference proteome</keyword>
<protein>
    <submittedName>
        <fullName evidence="5">RAMP superfamily CRISPR-associated protein</fullName>
    </submittedName>
</protein>
<evidence type="ECO:0000313" key="6">
    <source>
        <dbReference type="Proteomes" id="UP001250214"/>
    </source>
</evidence>
<dbReference type="InterPro" id="IPR052216">
    <property type="entry name" value="CRISPR_Csm3_endoribonuclease"/>
</dbReference>
<organism evidence="5 6">
    <name type="scientific">Lipingzhangella rawalii</name>
    <dbReference type="NCBI Taxonomy" id="2055835"/>
    <lineage>
        <taxon>Bacteria</taxon>
        <taxon>Bacillati</taxon>
        <taxon>Actinomycetota</taxon>
        <taxon>Actinomycetes</taxon>
        <taxon>Streptosporangiales</taxon>
        <taxon>Nocardiopsidaceae</taxon>
        <taxon>Lipingzhangella</taxon>
    </lineage>
</organism>
<evidence type="ECO:0000259" key="4">
    <source>
        <dbReference type="Pfam" id="PF03787"/>
    </source>
</evidence>
<sequence>MTAEIDNAIRREFVAGPIRQPDTVWEVGLRLTLRSDTHIGAASPATPHAAAGDVDQLVDRDPQTGAPRLRATTLTGLLRHHLADKLGRENGEDPQGVNRLFGRIERRETPGRAEDRPVMSVLDVDDAGGTLPPAGDADGARTSEGPAVRTANRVDPRSGAVEAGKLWQMEVLPAGTSFVVTLRLQLCGDHDEVELLALLTRAVEGLVEEGPGVRLGARAARGLGAVRAEAFSARRHDLRTPQGWADYYARTWHERWEEAKGSLAGYSDGLQGAITAALAEEGRAGYEARLAELPADQRRRAELHLTLEVGERPTEAFLGNGSGAGEDGPPRPGVILLGDLPRGAARDTDADRAHRMRPVVAEDGAVRDAPMFGDTALFALVKRIGRRLAQDLRGDDLPRHHPWLAGWFGSEPETETPDRAPVTSRVTLRQAPRIEGGSALSTTRTTIDALFADTVDGRLFTDRAWAGGTSTFVLDVREPDDAVCALLALIVRELHTVPFDAIGGGTGVGHGRVTATDAQLVRFGPDRAEPDTLDLLAVLRDPGHERRAEVEGWLAELEHAVQRDNDTTEAVA</sequence>
<dbReference type="Pfam" id="PF03787">
    <property type="entry name" value="RAMPs"/>
    <property type="match status" value="1"/>
</dbReference>
<dbReference type="CDD" id="cd09726">
    <property type="entry name" value="RAMP_I_III"/>
    <property type="match status" value="1"/>
</dbReference>
<reference evidence="6" key="1">
    <citation type="submission" date="2023-07" db="EMBL/GenBank/DDBJ databases">
        <title>Novel species in the genus Lipingzhangella isolated from Sambhar Salt Lake.</title>
        <authorList>
            <person name="Jiya N."/>
            <person name="Kajale S."/>
            <person name="Sharma A."/>
        </authorList>
    </citation>
    <scope>NUCLEOTIDE SEQUENCE [LARGE SCALE GENOMIC DNA]</scope>
    <source>
        <strain evidence="6">LS1_29</strain>
    </source>
</reference>
<keyword evidence="1" id="KW-0051">Antiviral defense</keyword>
<proteinExistence type="predicted"/>
<feature type="region of interest" description="Disordered" evidence="3">
    <location>
        <begin position="124"/>
        <end position="151"/>
    </location>
</feature>
<name>A0ABU2H6T4_9ACTN</name>
<feature type="compositionally biased region" description="Low complexity" evidence="3">
    <location>
        <begin position="41"/>
        <end position="51"/>
    </location>
</feature>
<evidence type="ECO:0000256" key="1">
    <source>
        <dbReference type="ARBA" id="ARBA00023118"/>
    </source>
</evidence>
<evidence type="ECO:0000256" key="2">
    <source>
        <dbReference type="ARBA" id="ARBA00093789"/>
    </source>
</evidence>
<dbReference type="RefSeq" id="WP_310912243.1">
    <property type="nucleotide sequence ID" value="NZ_JAVLVT010000004.1"/>
</dbReference>
<gene>
    <name evidence="5" type="ORF">RIF23_10315</name>
</gene>
<comment type="caution">
    <text evidence="5">The sequence shown here is derived from an EMBL/GenBank/DDBJ whole genome shotgun (WGS) entry which is preliminary data.</text>
</comment>
<dbReference type="Proteomes" id="UP001250214">
    <property type="component" value="Unassembled WGS sequence"/>
</dbReference>
<dbReference type="PANTHER" id="PTHR35579:SF6">
    <property type="entry name" value="DUF324 DOMAIN-CONTAINING PROTEIN"/>
    <property type="match status" value="1"/>
</dbReference>